<name>A0A150M9I4_9BACI</name>
<sequence>MIPAGCGRDGRTADPARRKEMDGTNPLMESEEAFPARKPLSNL</sequence>
<organism evidence="2 3">
    <name type="scientific">Caldibacillus debilis</name>
    <dbReference type="NCBI Taxonomy" id="301148"/>
    <lineage>
        <taxon>Bacteria</taxon>
        <taxon>Bacillati</taxon>
        <taxon>Bacillota</taxon>
        <taxon>Bacilli</taxon>
        <taxon>Bacillales</taxon>
        <taxon>Bacillaceae</taxon>
        <taxon>Caldibacillus</taxon>
    </lineage>
</organism>
<evidence type="ECO:0000313" key="2">
    <source>
        <dbReference type="EMBL" id="KYD21240.1"/>
    </source>
</evidence>
<comment type="caution">
    <text evidence="2">The sequence shown here is derived from an EMBL/GenBank/DDBJ whole genome shotgun (WGS) entry which is preliminary data.</text>
</comment>
<dbReference type="STRING" id="301148.B4135_0575"/>
<evidence type="ECO:0000313" key="3">
    <source>
        <dbReference type="Proteomes" id="UP000075683"/>
    </source>
</evidence>
<gene>
    <name evidence="2" type="ORF">B4135_0575</name>
</gene>
<dbReference type="Proteomes" id="UP000075683">
    <property type="component" value="Unassembled WGS sequence"/>
</dbReference>
<feature type="region of interest" description="Disordered" evidence="1">
    <location>
        <begin position="1"/>
        <end position="43"/>
    </location>
</feature>
<protein>
    <submittedName>
        <fullName evidence="2">Uncharacterized protein</fullName>
    </submittedName>
</protein>
<accession>A0A150M9I4</accession>
<dbReference type="EMBL" id="LQYT01000021">
    <property type="protein sequence ID" value="KYD21240.1"/>
    <property type="molecule type" value="Genomic_DNA"/>
</dbReference>
<evidence type="ECO:0000256" key="1">
    <source>
        <dbReference type="SAM" id="MobiDB-lite"/>
    </source>
</evidence>
<reference evidence="2 3" key="1">
    <citation type="submission" date="2016-01" db="EMBL/GenBank/DDBJ databases">
        <title>Draft Genome Sequences of Seven Thermophilic Sporeformers Isolated from Foods.</title>
        <authorList>
            <person name="Berendsen E.M."/>
            <person name="Wells-Bennik M.H."/>
            <person name="Krawcyk A.O."/>
            <person name="De Jong A."/>
            <person name="Holsappel S."/>
            <person name="Eijlander R.T."/>
            <person name="Kuipers O.P."/>
        </authorList>
    </citation>
    <scope>NUCLEOTIDE SEQUENCE [LARGE SCALE GENOMIC DNA]</scope>
    <source>
        <strain evidence="2 3">B4135</strain>
    </source>
</reference>
<dbReference type="AlphaFoldDB" id="A0A150M9I4"/>
<feature type="compositionally biased region" description="Basic and acidic residues" evidence="1">
    <location>
        <begin position="8"/>
        <end position="22"/>
    </location>
</feature>
<proteinExistence type="predicted"/>